<feature type="compositionally biased region" description="Low complexity" evidence="9">
    <location>
        <begin position="553"/>
        <end position="570"/>
    </location>
</feature>
<evidence type="ECO:0000259" key="10">
    <source>
        <dbReference type="Pfam" id="PF06534"/>
    </source>
</evidence>
<comment type="subcellular location">
    <subcellularLocation>
        <location evidence="1">Cell membrane</location>
        <topology evidence="1">Lipid-anchor</topology>
        <topology evidence="1">GPI-anchor</topology>
    </subcellularLocation>
</comment>
<dbReference type="GO" id="GO:0098552">
    <property type="term" value="C:side of membrane"/>
    <property type="evidence" value="ECO:0007669"/>
    <property type="project" value="UniProtKB-KW"/>
</dbReference>
<dbReference type="EMBL" id="OE179277">
    <property type="protein sequence ID" value="CAD7568284.1"/>
    <property type="molecule type" value="Genomic_DNA"/>
</dbReference>
<dbReference type="PANTHER" id="PTHR31428:SF6">
    <property type="entry name" value="REPULSIVE GUIDANCE MOLECULE B HOMOLOG DRAG-1"/>
    <property type="match status" value="1"/>
</dbReference>
<gene>
    <name evidence="12" type="ORF">TCMB3V08_LOCUS1053</name>
</gene>
<evidence type="ECO:0000256" key="8">
    <source>
        <dbReference type="ARBA" id="ARBA00023288"/>
    </source>
</evidence>
<dbReference type="PANTHER" id="PTHR31428">
    <property type="entry name" value="RGM DOMAIN FAMILY MEMBER DRAG-1"/>
    <property type="match status" value="1"/>
</dbReference>
<proteinExistence type="inferred from homology"/>
<dbReference type="InterPro" id="IPR009496">
    <property type="entry name" value="RGM_C"/>
</dbReference>
<keyword evidence="8" id="KW-0449">Lipoprotein</keyword>
<name>A0A7R9IWT3_TIMCA</name>
<evidence type="ECO:0000256" key="5">
    <source>
        <dbReference type="ARBA" id="ARBA00022729"/>
    </source>
</evidence>
<reference evidence="12" key="1">
    <citation type="submission" date="2020-11" db="EMBL/GenBank/DDBJ databases">
        <authorList>
            <person name="Tran Van P."/>
        </authorList>
    </citation>
    <scope>NUCLEOTIDE SEQUENCE</scope>
</reference>
<dbReference type="Pfam" id="PF06535">
    <property type="entry name" value="RGM_N"/>
    <property type="match status" value="1"/>
</dbReference>
<dbReference type="InterPro" id="IPR010536">
    <property type="entry name" value="RGM_N"/>
</dbReference>
<evidence type="ECO:0000256" key="4">
    <source>
        <dbReference type="ARBA" id="ARBA00022622"/>
    </source>
</evidence>
<dbReference type="GO" id="GO:0030509">
    <property type="term" value="P:BMP signaling pathway"/>
    <property type="evidence" value="ECO:0007669"/>
    <property type="project" value="TreeGrafter"/>
</dbReference>
<dbReference type="InterPro" id="IPR040287">
    <property type="entry name" value="RGM"/>
</dbReference>
<feature type="region of interest" description="Disordered" evidence="9">
    <location>
        <begin position="525"/>
        <end position="571"/>
    </location>
</feature>
<keyword evidence="5" id="KW-0732">Signal</keyword>
<keyword evidence="7" id="KW-0325">Glycoprotein</keyword>
<dbReference type="GO" id="GO:0005886">
    <property type="term" value="C:plasma membrane"/>
    <property type="evidence" value="ECO:0007669"/>
    <property type="project" value="UniProtKB-SubCell"/>
</dbReference>
<evidence type="ECO:0000256" key="3">
    <source>
        <dbReference type="ARBA" id="ARBA00022475"/>
    </source>
</evidence>
<dbReference type="GO" id="GO:0015026">
    <property type="term" value="F:coreceptor activity"/>
    <property type="evidence" value="ECO:0007669"/>
    <property type="project" value="TreeGrafter"/>
</dbReference>
<comment type="similarity">
    <text evidence="2">Belongs to the repulsive guidance molecule (RGM) family.</text>
</comment>
<accession>A0A7R9IWT3</accession>
<feature type="domain" description="Repulsive guidance molecule N-terminal" evidence="11">
    <location>
        <begin position="319"/>
        <end position="386"/>
    </location>
</feature>
<evidence type="ECO:0000259" key="11">
    <source>
        <dbReference type="Pfam" id="PF06535"/>
    </source>
</evidence>
<dbReference type="Gene3D" id="3.40.1000.10">
    <property type="entry name" value="Mog1/PsbP, alpha/beta/alpha sandwich"/>
    <property type="match status" value="1"/>
</dbReference>
<evidence type="ECO:0000256" key="9">
    <source>
        <dbReference type="SAM" id="MobiDB-lite"/>
    </source>
</evidence>
<evidence type="ECO:0000256" key="7">
    <source>
        <dbReference type="ARBA" id="ARBA00023180"/>
    </source>
</evidence>
<organism evidence="12">
    <name type="scientific">Timema californicum</name>
    <name type="common">California timema</name>
    <name type="synonym">Walking stick</name>
    <dbReference type="NCBI Taxonomy" id="61474"/>
    <lineage>
        <taxon>Eukaryota</taxon>
        <taxon>Metazoa</taxon>
        <taxon>Ecdysozoa</taxon>
        <taxon>Arthropoda</taxon>
        <taxon>Hexapoda</taxon>
        <taxon>Insecta</taxon>
        <taxon>Pterygota</taxon>
        <taxon>Neoptera</taxon>
        <taxon>Polyneoptera</taxon>
        <taxon>Phasmatodea</taxon>
        <taxon>Timematodea</taxon>
        <taxon>Timematoidea</taxon>
        <taxon>Timematidae</taxon>
        <taxon>Timema</taxon>
    </lineage>
</organism>
<keyword evidence="6" id="KW-0472">Membrane</keyword>
<protein>
    <submittedName>
        <fullName evidence="12">(California timema) hypothetical protein</fullName>
    </submittedName>
</protein>
<feature type="domain" description="Repulsive guidance molecule C-terminal" evidence="10">
    <location>
        <begin position="442"/>
        <end position="497"/>
    </location>
</feature>
<keyword evidence="3" id="KW-1003">Cell membrane</keyword>
<dbReference type="Pfam" id="PF06534">
    <property type="entry name" value="RGM_C"/>
    <property type="match status" value="1"/>
</dbReference>
<sequence>MALGATPAVDYPADDGKIEYLISGFYKMGFHSAYAQMQNPFIFLPLPSRISFKTEVVALTLIRALPDILLSVVKNTLGENGDCARKEEGEVGKVEKELPRKSARAAAPVARGIEPTIVQSFVNIECSRVQTSVKTAMPSLPPYLQNSLSKHGVCIRKHPLKHWVVAMSSQLESQDLNYSHVMGLDCQSTLMQSTISSEFEKDAGWKRTLAVTREEQETCSDQGSDKTCDGKALGISVKDGKALGISVKDGKALGISVKDGKALGISVKDGKALGISVKDGKALGIPLKDGKALGVSVKEGKTLGIPVKDGKALGRCEGCRLEQCTREYDMAREEQGIGDIGPTPESCRLARAYQKCVGSTSKSCRGDINFHFVVSMLERLITRHDCVNLLHKPPKGGNGSVTEASVTAAGRTPPPASSSAAPEHRLHHPHPHTCTFNGRHRFRHCGLFGDPHLKTFDNEYQTCRVRGAWPLIDNPYLAVQVTNEPVVEGSPATATTKHCGAGYEDFRKVLTRIMLAIKLSPLHLTSATPNGEGTMKRERVRKKDKQNRAMNNSSLQASSSSHTRETTSSTHVGGYVSAGVLLGVSLPHTDTRPNILAAQHFEH</sequence>
<dbReference type="AlphaFoldDB" id="A0A7R9IWT3"/>
<feature type="region of interest" description="Disordered" evidence="9">
    <location>
        <begin position="392"/>
        <end position="428"/>
    </location>
</feature>
<evidence type="ECO:0000313" key="12">
    <source>
        <dbReference type="EMBL" id="CAD7568284.1"/>
    </source>
</evidence>
<evidence type="ECO:0000256" key="1">
    <source>
        <dbReference type="ARBA" id="ARBA00004609"/>
    </source>
</evidence>
<evidence type="ECO:0000256" key="6">
    <source>
        <dbReference type="ARBA" id="ARBA00023136"/>
    </source>
</evidence>
<evidence type="ECO:0000256" key="2">
    <source>
        <dbReference type="ARBA" id="ARBA00005321"/>
    </source>
</evidence>
<keyword evidence="4" id="KW-0336">GPI-anchor</keyword>